<evidence type="ECO:0000256" key="1">
    <source>
        <dbReference type="SAM" id="Phobius"/>
    </source>
</evidence>
<keyword evidence="1" id="KW-0812">Transmembrane</keyword>
<feature type="transmembrane region" description="Helical" evidence="1">
    <location>
        <begin position="284"/>
        <end position="302"/>
    </location>
</feature>
<dbReference type="EMBL" id="MK500328">
    <property type="protein sequence ID" value="QBK85951.1"/>
    <property type="molecule type" value="Genomic_DNA"/>
</dbReference>
<organism evidence="3">
    <name type="scientific">Marseillevirus LCMAC101</name>
    <dbReference type="NCBI Taxonomy" id="2506602"/>
    <lineage>
        <taxon>Viruses</taxon>
        <taxon>Varidnaviria</taxon>
        <taxon>Bamfordvirae</taxon>
        <taxon>Nucleocytoviricota</taxon>
        <taxon>Megaviricetes</taxon>
        <taxon>Pimascovirales</taxon>
        <taxon>Pimascovirales incertae sedis</taxon>
        <taxon>Marseilleviridae</taxon>
    </lineage>
</organism>
<evidence type="ECO:0000313" key="3">
    <source>
        <dbReference type="EMBL" id="QBK85951.1"/>
    </source>
</evidence>
<reference evidence="3" key="1">
    <citation type="journal article" date="2019" name="MBio">
        <title>Virus Genomes from Deep Sea Sediments Expand the Ocean Megavirome and Support Independent Origins of Viral Gigantism.</title>
        <authorList>
            <person name="Backstrom D."/>
            <person name="Yutin N."/>
            <person name="Jorgensen S.L."/>
            <person name="Dharamshi J."/>
            <person name="Homa F."/>
            <person name="Zaremba-Niedwiedzka K."/>
            <person name="Spang A."/>
            <person name="Wolf Y.I."/>
            <person name="Koonin E.V."/>
            <person name="Ettema T.J."/>
        </authorList>
    </citation>
    <scope>NUCLEOTIDE SEQUENCE</scope>
</reference>
<accession>A0A481YRW2</accession>
<dbReference type="GO" id="GO:0005524">
    <property type="term" value="F:ATP binding"/>
    <property type="evidence" value="ECO:0007669"/>
    <property type="project" value="InterPro"/>
</dbReference>
<keyword evidence="1" id="KW-1133">Transmembrane helix</keyword>
<dbReference type="InterPro" id="IPR011009">
    <property type="entry name" value="Kinase-like_dom_sf"/>
</dbReference>
<keyword evidence="1" id="KW-0472">Membrane</keyword>
<keyword evidence="3" id="KW-0418">Kinase</keyword>
<dbReference type="SMART" id="SM00220">
    <property type="entry name" value="S_TKc"/>
    <property type="match status" value="1"/>
</dbReference>
<dbReference type="SUPFAM" id="SSF56112">
    <property type="entry name" value="Protein kinase-like (PK-like)"/>
    <property type="match status" value="1"/>
</dbReference>
<feature type="domain" description="Protein kinase" evidence="2">
    <location>
        <begin position="172"/>
        <end position="454"/>
    </location>
</feature>
<feature type="transmembrane region" description="Helical" evidence="1">
    <location>
        <begin position="322"/>
        <end position="343"/>
    </location>
</feature>
<proteinExistence type="predicted"/>
<gene>
    <name evidence="3" type="ORF">LCMAC101_05460</name>
</gene>
<protein>
    <submittedName>
        <fullName evidence="3">Protein kinase</fullName>
    </submittedName>
</protein>
<dbReference type="InterPro" id="IPR000719">
    <property type="entry name" value="Prot_kinase_dom"/>
</dbReference>
<name>A0A481YRW2_9VIRU</name>
<keyword evidence="3" id="KW-0808">Transferase</keyword>
<sequence length="475" mass="54892">MDIDDEDFMTGLYDSDEHSLSDLKERAKMEGIDFPSGATGGEIYEMIGDLLFEGKEKQSDKIKDFYNRDLYLEPSAPKRLTVKMMRYDARLLGIKLNLKEMLYQKIKEYVEEFKDTEEFVIQGKFEFPTRGDMIKIVNDISHGESLTDRSVEEILNRLEKLRFENCGSWYKVTLDHFIGGGAQGNVHRFIRSGNPMVKYAGKEIPLVSTEYDFINVIFATIVKNIIKDTRSPNLMAIEHIYKCQLNDDPRLAMPREHYILNIIDRITCGELSLVLHRLTTKQRISIFLQVFATTMILAIYRIGHLDVHGNNILICRADYKEIRYPILDIVIPVFGFVAVLIDYDFAGIATTTRLWYKSDNFRSQSSLPFSSSHYINKYPGIFILGQIYPLLTRDSDLGDKTPAIKKSPVGVLCTAINNGNWKSLDDEYQKWARGILFFRYNRYNVVLEICKQVFAATFLDLNRKLEMKKIKDDGI</sequence>
<evidence type="ECO:0000259" key="2">
    <source>
        <dbReference type="SMART" id="SM00220"/>
    </source>
</evidence>
<dbReference type="GO" id="GO:0004672">
    <property type="term" value="F:protein kinase activity"/>
    <property type="evidence" value="ECO:0007669"/>
    <property type="project" value="InterPro"/>
</dbReference>